<reference evidence="1 2" key="1">
    <citation type="submission" date="2019-03" db="EMBL/GenBank/DDBJ databases">
        <title>First draft genome of Liparis tanakae, snailfish: a comprehensive survey of snailfish specific genes.</title>
        <authorList>
            <person name="Kim W."/>
            <person name="Song I."/>
            <person name="Jeong J.-H."/>
            <person name="Kim D."/>
            <person name="Kim S."/>
            <person name="Ryu S."/>
            <person name="Song J.Y."/>
            <person name="Lee S.K."/>
        </authorList>
    </citation>
    <scope>NUCLEOTIDE SEQUENCE [LARGE SCALE GENOMIC DNA]</scope>
    <source>
        <tissue evidence="1">Muscle</tissue>
    </source>
</reference>
<comment type="caution">
    <text evidence="1">The sequence shown here is derived from an EMBL/GenBank/DDBJ whole genome shotgun (WGS) entry which is preliminary data.</text>
</comment>
<name>A0A4Z2E2H5_9TELE</name>
<protein>
    <submittedName>
        <fullName evidence="1">Uncharacterized protein</fullName>
    </submittedName>
</protein>
<evidence type="ECO:0000313" key="2">
    <source>
        <dbReference type="Proteomes" id="UP000314294"/>
    </source>
</evidence>
<sequence>MTCNCYGNLCSPCSACSPPRSSTACVRAAWCPARWPLTGSPQSPCTLRMKMNSQIWREGGGAPPLQPRRTRHTDYTNSWYGPPPLPPEEPPGRGLWTLLHSYVFCPCLSPCVRCVPTRLRTYRPSLALALPSASRSSRPPQWDLVGVWVGSPGPP</sequence>
<organism evidence="1 2">
    <name type="scientific">Liparis tanakae</name>
    <name type="common">Tanaka's snailfish</name>
    <dbReference type="NCBI Taxonomy" id="230148"/>
    <lineage>
        <taxon>Eukaryota</taxon>
        <taxon>Metazoa</taxon>
        <taxon>Chordata</taxon>
        <taxon>Craniata</taxon>
        <taxon>Vertebrata</taxon>
        <taxon>Euteleostomi</taxon>
        <taxon>Actinopterygii</taxon>
        <taxon>Neopterygii</taxon>
        <taxon>Teleostei</taxon>
        <taxon>Neoteleostei</taxon>
        <taxon>Acanthomorphata</taxon>
        <taxon>Eupercaria</taxon>
        <taxon>Perciformes</taxon>
        <taxon>Cottioidei</taxon>
        <taxon>Cottales</taxon>
        <taxon>Liparidae</taxon>
        <taxon>Liparis</taxon>
    </lineage>
</organism>
<dbReference type="AlphaFoldDB" id="A0A4Z2E2H5"/>
<dbReference type="Proteomes" id="UP000314294">
    <property type="component" value="Unassembled WGS sequence"/>
</dbReference>
<keyword evidence="2" id="KW-1185">Reference proteome</keyword>
<accession>A0A4Z2E2H5</accession>
<proteinExistence type="predicted"/>
<dbReference type="EMBL" id="SRLO01020233">
    <property type="protein sequence ID" value="TNN22985.1"/>
    <property type="molecule type" value="Genomic_DNA"/>
</dbReference>
<gene>
    <name evidence="1" type="ORF">EYF80_066898</name>
</gene>
<evidence type="ECO:0000313" key="1">
    <source>
        <dbReference type="EMBL" id="TNN22985.1"/>
    </source>
</evidence>